<keyword evidence="3" id="KW-1185">Reference proteome</keyword>
<feature type="region of interest" description="Disordered" evidence="1">
    <location>
        <begin position="49"/>
        <end position="72"/>
    </location>
</feature>
<dbReference type="Proteomes" id="UP000735302">
    <property type="component" value="Unassembled WGS sequence"/>
</dbReference>
<comment type="caution">
    <text evidence="2">The sequence shown here is derived from an EMBL/GenBank/DDBJ whole genome shotgun (WGS) entry which is preliminary data.</text>
</comment>
<reference evidence="2 3" key="1">
    <citation type="journal article" date="2021" name="Elife">
        <title>Chloroplast acquisition without the gene transfer in kleptoplastic sea slugs, Plakobranchus ocellatus.</title>
        <authorList>
            <person name="Maeda T."/>
            <person name="Takahashi S."/>
            <person name="Yoshida T."/>
            <person name="Shimamura S."/>
            <person name="Takaki Y."/>
            <person name="Nagai Y."/>
            <person name="Toyoda A."/>
            <person name="Suzuki Y."/>
            <person name="Arimoto A."/>
            <person name="Ishii H."/>
            <person name="Satoh N."/>
            <person name="Nishiyama T."/>
            <person name="Hasebe M."/>
            <person name="Maruyama T."/>
            <person name="Minagawa J."/>
            <person name="Obokata J."/>
            <person name="Shigenobu S."/>
        </authorList>
    </citation>
    <scope>NUCLEOTIDE SEQUENCE [LARGE SCALE GENOMIC DNA]</scope>
</reference>
<accession>A0AAV3ZGB5</accession>
<evidence type="ECO:0000256" key="1">
    <source>
        <dbReference type="SAM" id="MobiDB-lite"/>
    </source>
</evidence>
<name>A0AAV3ZGB5_9GAST</name>
<gene>
    <name evidence="2" type="ORF">PoB_002085700</name>
</gene>
<dbReference type="EMBL" id="BLXT01002434">
    <property type="protein sequence ID" value="GFN94351.1"/>
    <property type="molecule type" value="Genomic_DNA"/>
</dbReference>
<organism evidence="2 3">
    <name type="scientific">Plakobranchus ocellatus</name>
    <dbReference type="NCBI Taxonomy" id="259542"/>
    <lineage>
        <taxon>Eukaryota</taxon>
        <taxon>Metazoa</taxon>
        <taxon>Spiralia</taxon>
        <taxon>Lophotrochozoa</taxon>
        <taxon>Mollusca</taxon>
        <taxon>Gastropoda</taxon>
        <taxon>Heterobranchia</taxon>
        <taxon>Euthyneura</taxon>
        <taxon>Panpulmonata</taxon>
        <taxon>Sacoglossa</taxon>
        <taxon>Placobranchoidea</taxon>
        <taxon>Plakobranchidae</taxon>
        <taxon>Plakobranchus</taxon>
    </lineage>
</organism>
<protein>
    <submittedName>
        <fullName evidence="2">Uncharacterized protein</fullName>
    </submittedName>
</protein>
<sequence>MDDTLFWSPFTIRTVRWVNSIPDSTWEEKEVEDSRRGSSGRAVGYQVRGPEFESQSGPNQFIIAPPCLPSTK</sequence>
<evidence type="ECO:0000313" key="2">
    <source>
        <dbReference type="EMBL" id="GFN94351.1"/>
    </source>
</evidence>
<dbReference type="AlphaFoldDB" id="A0AAV3ZGB5"/>
<proteinExistence type="predicted"/>
<evidence type="ECO:0000313" key="3">
    <source>
        <dbReference type="Proteomes" id="UP000735302"/>
    </source>
</evidence>